<evidence type="ECO:0000313" key="2">
    <source>
        <dbReference type="EMBL" id="MBI4594915.1"/>
    </source>
</evidence>
<feature type="non-terminal residue" evidence="2">
    <location>
        <position position="227"/>
    </location>
</feature>
<feature type="signal peptide" evidence="1">
    <location>
        <begin position="1"/>
        <end position="21"/>
    </location>
</feature>
<organism evidence="2 3">
    <name type="scientific">Tectimicrobiota bacterium</name>
    <dbReference type="NCBI Taxonomy" id="2528274"/>
    <lineage>
        <taxon>Bacteria</taxon>
        <taxon>Pseudomonadati</taxon>
        <taxon>Nitrospinota/Tectimicrobiota group</taxon>
        <taxon>Candidatus Tectimicrobiota</taxon>
    </lineage>
</organism>
<keyword evidence="1" id="KW-0732">Signal</keyword>
<comment type="caution">
    <text evidence="2">The sequence shown here is derived from an EMBL/GenBank/DDBJ whole genome shotgun (WGS) entry which is preliminary data.</text>
</comment>
<reference evidence="2" key="1">
    <citation type="submission" date="2020-07" db="EMBL/GenBank/DDBJ databases">
        <title>Huge and variable diversity of episymbiotic CPR bacteria and DPANN archaea in groundwater ecosystems.</title>
        <authorList>
            <person name="He C.Y."/>
            <person name="Keren R."/>
            <person name="Whittaker M."/>
            <person name="Farag I.F."/>
            <person name="Doudna J."/>
            <person name="Cate J.H.D."/>
            <person name="Banfield J.F."/>
        </authorList>
    </citation>
    <scope>NUCLEOTIDE SEQUENCE</scope>
    <source>
        <strain evidence="2">NC_groundwater_1482_Ag_S-0.65um_47_24</strain>
    </source>
</reference>
<evidence type="ECO:0000313" key="3">
    <source>
        <dbReference type="Proteomes" id="UP000772181"/>
    </source>
</evidence>
<dbReference type="EMBL" id="JACQWF010000039">
    <property type="protein sequence ID" value="MBI4594915.1"/>
    <property type="molecule type" value="Genomic_DNA"/>
</dbReference>
<dbReference type="AlphaFoldDB" id="A0A933LPC1"/>
<protein>
    <submittedName>
        <fullName evidence="2">Uncharacterized protein</fullName>
    </submittedName>
</protein>
<dbReference type="Proteomes" id="UP000772181">
    <property type="component" value="Unassembled WGS sequence"/>
</dbReference>
<name>A0A933LPC1_UNCTE</name>
<accession>A0A933LPC1</accession>
<feature type="chain" id="PRO_5037069312" evidence="1">
    <location>
        <begin position="22"/>
        <end position="227"/>
    </location>
</feature>
<evidence type="ECO:0000256" key="1">
    <source>
        <dbReference type="SAM" id="SignalP"/>
    </source>
</evidence>
<sequence length="227" mass="23364">MRKILLIGVLISLFLAGNVFAMMGGAMGARNGSTTVGAAGSMMSGTMGTSTSGMAGGNAGGMMSGSTSQGTNSGHMKNGGGMGSGMAGAGGMVSGMMKNTMAHGYLDNLNPLTIPEEALAAIEAFIVASNSDLQISELWEYETVYKAELSDTNSARALDLLADKATGAVMPDMGLSMMMNASYGKSLYKMAILGRKQLPVTQEQATIIAQGFVDKNNETDPNLLPYT</sequence>
<proteinExistence type="predicted"/>
<gene>
    <name evidence="2" type="ORF">HY730_00880</name>
</gene>